<organism evidence="3 4">
    <name type="scientific">Ichthyophthirius multifiliis</name>
    <name type="common">White spot disease agent</name>
    <name type="synonym">Ich</name>
    <dbReference type="NCBI Taxonomy" id="5932"/>
    <lineage>
        <taxon>Eukaryota</taxon>
        <taxon>Sar</taxon>
        <taxon>Alveolata</taxon>
        <taxon>Ciliophora</taxon>
        <taxon>Intramacronucleata</taxon>
        <taxon>Oligohymenophorea</taxon>
        <taxon>Hymenostomatida</taxon>
        <taxon>Ophryoglenina</taxon>
        <taxon>Ichthyophthirius</taxon>
    </lineage>
</organism>
<keyword evidence="1" id="KW-0812">Transmembrane</keyword>
<sequence>MYVQYNIKYCFIDAKGYVCYVGPNNKFPYVAVCDPQIINEFMCEKDHFYERDTEYSYVSRILGKNDSNNNTLVWYLLKKKQNKKMSYNTFAHDGFFGWLNNYKRKYLKFVFDVGERPPYPIINSNATFVDVVDNFNFADFGIIFTCTVLGFPFSRYACRSLNHESLYLKRYMFSTAWTAMISYGFLYAFANSYNRLNGFVDNGLRWKRKEKILIKYDFTSEYEKSSIFGFFRLREVNEQ</sequence>
<dbReference type="PANTHER" id="PTHR34062:SF1">
    <property type="entry name" value="NADH-UBIQUINONE OXIDOREDUCTASE 21KDA SUBUNIT N-TERMINAL DOMAIN-CONTAINING PROTEIN"/>
    <property type="match status" value="1"/>
</dbReference>
<dbReference type="Pfam" id="PF10785">
    <property type="entry name" value="NADH-u_ox-rdase"/>
    <property type="match status" value="1"/>
</dbReference>
<keyword evidence="1" id="KW-1133">Transmembrane helix</keyword>
<evidence type="ECO:0000259" key="2">
    <source>
        <dbReference type="Pfam" id="PF10785"/>
    </source>
</evidence>
<dbReference type="GeneID" id="14910619"/>
<keyword evidence="4" id="KW-1185">Reference proteome</keyword>
<dbReference type="InterPro" id="IPR053229">
    <property type="entry name" value="NADH-Q_oxidrdct_subunit"/>
</dbReference>
<dbReference type="EMBL" id="GL983122">
    <property type="protein sequence ID" value="EGR34429.1"/>
    <property type="molecule type" value="Genomic_DNA"/>
</dbReference>
<dbReference type="OMA" id="ATIWGRI"/>
<proteinExistence type="predicted"/>
<feature type="domain" description="NADH-ubiquinone oxidoreductase 21kDa subunit N-terminal" evidence="2">
    <location>
        <begin position="117"/>
        <end position="200"/>
    </location>
</feature>
<reference evidence="3 4" key="1">
    <citation type="submission" date="2011-07" db="EMBL/GenBank/DDBJ databases">
        <authorList>
            <person name="Coyne R."/>
            <person name="Brami D."/>
            <person name="Johnson J."/>
            <person name="Hostetler J."/>
            <person name="Hannick L."/>
            <person name="Clark T."/>
            <person name="Cassidy-Hanley D."/>
            <person name="Inman J."/>
        </authorList>
    </citation>
    <scope>NUCLEOTIDE SEQUENCE [LARGE SCALE GENOMIC DNA]</scope>
    <source>
        <strain evidence="3 4">G5</strain>
    </source>
</reference>
<evidence type="ECO:0000313" key="4">
    <source>
        <dbReference type="Proteomes" id="UP000008983"/>
    </source>
</evidence>
<name>G0QK27_ICHMU</name>
<accession>G0QK27</accession>
<dbReference type="InterPro" id="IPR019721">
    <property type="entry name" value="NADH-UbQ_OxRdtase_su21_N"/>
</dbReference>
<gene>
    <name evidence="3" type="ORF">IMG5_011950</name>
</gene>
<dbReference type="SUPFAM" id="SSF48264">
    <property type="entry name" value="Cytochrome P450"/>
    <property type="match status" value="1"/>
</dbReference>
<dbReference type="InterPro" id="IPR036396">
    <property type="entry name" value="Cyt_P450_sf"/>
</dbReference>
<feature type="transmembrane region" description="Helical" evidence="1">
    <location>
        <begin position="140"/>
        <end position="158"/>
    </location>
</feature>
<dbReference type="GO" id="GO:0016705">
    <property type="term" value="F:oxidoreductase activity, acting on paired donors, with incorporation or reduction of molecular oxygen"/>
    <property type="evidence" value="ECO:0007669"/>
    <property type="project" value="InterPro"/>
</dbReference>
<dbReference type="InParanoid" id="G0QK27"/>
<dbReference type="STRING" id="857967.G0QK27"/>
<protein>
    <recommendedName>
        <fullName evidence="2">NADH-ubiquinone oxidoreductase 21kDa subunit N-terminal domain-containing protein</fullName>
    </recommendedName>
</protein>
<dbReference type="PANTHER" id="PTHR34062">
    <property type="entry name" value="OXIDOREDUCTASE 21 KDA SUBUNIT, PUTATIVE (AFU_ORTHOLOGUE AFUA_4G04750)-RELATED"/>
    <property type="match status" value="1"/>
</dbReference>
<dbReference type="AlphaFoldDB" id="G0QK27"/>
<dbReference type="eggNOG" id="ENOG502SQIB">
    <property type="taxonomic scope" value="Eukaryota"/>
</dbReference>
<dbReference type="GO" id="GO:0005506">
    <property type="term" value="F:iron ion binding"/>
    <property type="evidence" value="ECO:0007669"/>
    <property type="project" value="InterPro"/>
</dbReference>
<dbReference type="GO" id="GO:0020037">
    <property type="term" value="F:heme binding"/>
    <property type="evidence" value="ECO:0007669"/>
    <property type="project" value="InterPro"/>
</dbReference>
<dbReference type="OrthoDB" id="309829at2759"/>
<evidence type="ECO:0000256" key="1">
    <source>
        <dbReference type="SAM" id="Phobius"/>
    </source>
</evidence>
<dbReference type="Proteomes" id="UP000008983">
    <property type="component" value="Unassembled WGS sequence"/>
</dbReference>
<keyword evidence="1" id="KW-0472">Membrane</keyword>
<evidence type="ECO:0000313" key="3">
    <source>
        <dbReference type="EMBL" id="EGR34429.1"/>
    </source>
</evidence>
<dbReference type="RefSeq" id="XP_004039733.1">
    <property type="nucleotide sequence ID" value="XM_004039685.1"/>
</dbReference>
<dbReference type="GO" id="GO:0004497">
    <property type="term" value="F:monooxygenase activity"/>
    <property type="evidence" value="ECO:0007669"/>
    <property type="project" value="InterPro"/>
</dbReference>
<feature type="transmembrane region" description="Helical" evidence="1">
    <location>
        <begin position="170"/>
        <end position="190"/>
    </location>
</feature>